<dbReference type="EMBL" id="KZ293682">
    <property type="protein sequence ID" value="PBK86838.1"/>
    <property type="molecule type" value="Genomic_DNA"/>
</dbReference>
<organism evidence="1 2">
    <name type="scientific">Armillaria gallica</name>
    <name type="common">Bulbous honey fungus</name>
    <name type="synonym">Armillaria bulbosa</name>
    <dbReference type="NCBI Taxonomy" id="47427"/>
    <lineage>
        <taxon>Eukaryota</taxon>
        <taxon>Fungi</taxon>
        <taxon>Dikarya</taxon>
        <taxon>Basidiomycota</taxon>
        <taxon>Agaricomycotina</taxon>
        <taxon>Agaricomycetes</taxon>
        <taxon>Agaricomycetidae</taxon>
        <taxon>Agaricales</taxon>
        <taxon>Marasmiineae</taxon>
        <taxon>Physalacriaceae</taxon>
        <taxon>Armillaria</taxon>
    </lineage>
</organism>
<accession>A0A2H3D7M3</accession>
<protein>
    <submittedName>
        <fullName evidence="1">Uncharacterized protein</fullName>
    </submittedName>
</protein>
<dbReference type="InParanoid" id="A0A2H3D7M3"/>
<evidence type="ECO:0000313" key="1">
    <source>
        <dbReference type="EMBL" id="PBK86838.1"/>
    </source>
</evidence>
<sequence length="83" mass="10040">MLALYLRKRSLDVHCPRTRVLHFYILAQYCMLFSTLEVVRTSESSCCGEEEYHARVLTVYWARPFNIQTRWIYQRTEFNSVIE</sequence>
<keyword evidence="2" id="KW-1185">Reference proteome</keyword>
<reference evidence="2" key="1">
    <citation type="journal article" date="2017" name="Nat. Ecol. Evol.">
        <title>Genome expansion and lineage-specific genetic innovations in the forest pathogenic fungi Armillaria.</title>
        <authorList>
            <person name="Sipos G."/>
            <person name="Prasanna A.N."/>
            <person name="Walter M.C."/>
            <person name="O'Connor E."/>
            <person name="Balint B."/>
            <person name="Krizsan K."/>
            <person name="Kiss B."/>
            <person name="Hess J."/>
            <person name="Varga T."/>
            <person name="Slot J."/>
            <person name="Riley R."/>
            <person name="Boka B."/>
            <person name="Rigling D."/>
            <person name="Barry K."/>
            <person name="Lee J."/>
            <person name="Mihaltcheva S."/>
            <person name="LaButti K."/>
            <person name="Lipzen A."/>
            <person name="Waldron R."/>
            <person name="Moloney N.M."/>
            <person name="Sperisen C."/>
            <person name="Kredics L."/>
            <person name="Vagvoelgyi C."/>
            <person name="Patrignani A."/>
            <person name="Fitzpatrick D."/>
            <person name="Nagy I."/>
            <person name="Doyle S."/>
            <person name="Anderson J.B."/>
            <person name="Grigoriev I.V."/>
            <person name="Gueldener U."/>
            <person name="Muensterkoetter M."/>
            <person name="Nagy L.G."/>
        </authorList>
    </citation>
    <scope>NUCLEOTIDE SEQUENCE [LARGE SCALE GENOMIC DNA]</scope>
    <source>
        <strain evidence="2">Ar21-2</strain>
    </source>
</reference>
<gene>
    <name evidence="1" type="ORF">ARMGADRAFT_481398</name>
</gene>
<evidence type="ECO:0000313" key="2">
    <source>
        <dbReference type="Proteomes" id="UP000217790"/>
    </source>
</evidence>
<dbReference type="AlphaFoldDB" id="A0A2H3D7M3"/>
<name>A0A2H3D7M3_ARMGA</name>
<proteinExistence type="predicted"/>
<dbReference type="Proteomes" id="UP000217790">
    <property type="component" value="Unassembled WGS sequence"/>
</dbReference>